<organism evidence="1 2">
    <name type="scientific">Thermococcus profundus</name>
    <dbReference type="NCBI Taxonomy" id="49899"/>
    <lineage>
        <taxon>Archaea</taxon>
        <taxon>Methanobacteriati</taxon>
        <taxon>Methanobacteriota</taxon>
        <taxon>Thermococci</taxon>
        <taxon>Thermococcales</taxon>
        <taxon>Thermococcaceae</taxon>
        <taxon>Thermococcus</taxon>
    </lineage>
</organism>
<sequence length="204" mass="24127">MRSKKFEEYTPPTGTTSIGDVRWGRTLAHELGHYVFWLGDEYEDWNQRSYYWHEPYFDVYQYAALINPLAAILVAPHPVYDAAPPSVMKHEWSWSELSTPKDYEEFHQYLTNEYGDWKPYTTNQWGDPSVDIYDEKNDKQIWHCSAWETLYTILTGSNEPPWLSKLDYMKGRPLLNINLRIDENFTPKTGPYTGVGYFMEVIWG</sequence>
<dbReference type="RefSeq" id="WP_088858009.1">
    <property type="nucleotide sequence ID" value="NZ_CP014862.1"/>
</dbReference>
<protein>
    <submittedName>
        <fullName evidence="1">Uncharacterized protein</fullName>
    </submittedName>
</protein>
<dbReference type="GO" id="GO:0008237">
    <property type="term" value="F:metallopeptidase activity"/>
    <property type="evidence" value="ECO:0007669"/>
    <property type="project" value="InterPro"/>
</dbReference>
<dbReference type="Proteomes" id="UP000250179">
    <property type="component" value="Chromosome"/>
</dbReference>
<dbReference type="InterPro" id="IPR024079">
    <property type="entry name" value="MetalloPept_cat_dom_sf"/>
</dbReference>
<keyword evidence="2" id="KW-1185">Reference proteome</keyword>
<evidence type="ECO:0000313" key="2">
    <source>
        <dbReference type="Proteomes" id="UP000250179"/>
    </source>
</evidence>
<dbReference type="Gene3D" id="3.40.390.10">
    <property type="entry name" value="Collagenase (Catalytic Domain)"/>
    <property type="match status" value="1"/>
</dbReference>
<accession>A0A2Z2MK03</accession>
<dbReference type="OrthoDB" id="101277at2157"/>
<reference evidence="1 2" key="1">
    <citation type="submission" date="2016-03" db="EMBL/GenBank/DDBJ databases">
        <title>Complete genome sequence of Thermococcus profundus strain DT5432.</title>
        <authorList>
            <person name="Oger P.M."/>
        </authorList>
    </citation>
    <scope>NUCLEOTIDE SEQUENCE [LARGE SCALE GENOMIC DNA]</scope>
    <source>
        <strain evidence="1 2">DT 5432</strain>
    </source>
</reference>
<dbReference type="AlphaFoldDB" id="A0A2Z2MK03"/>
<dbReference type="KEGG" id="tprf:A3L09_05535"/>
<gene>
    <name evidence="1" type="ORF">A3L09_05535</name>
</gene>
<dbReference type="GeneID" id="33319856"/>
<evidence type="ECO:0000313" key="1">
    <source>
        <dbReference type="EMBL" id="ASJ02751.1"/>
    </source>
</evidence>
<name>A0A2Z2MK03_THEPR</name>
<proteinExistence type="predicted"/>
<dbReference type="EMBL" id="CP014862">
    <property type="protein sequence ID" value="ASJ02751.1"/>
    <property type="molecule type" value="Genomic_DNA"/>
</dbReference>